<dbReference type="EMBL" id="LT635764">
    <property type="protein sequence ID" value="SGZ49814.1"/>
    <property type="molecule type" value="Genomic_DNA"/>
</dbReference>
<sequence length="236" mass="28186">MNSRKHRLSEDPEPPISVKKIRLETLLQNLTLEPTRPIAKPAKFSINTMFNSEQDSPRQSRIDSYISEKIMQEFKDKLYQDNALIKWVPPFLVITAHFQRWVKRLFNMFVKRFNEHNPHRAPIRRFPTYLKIIQLVRDPNVAFTLDDLANILKEYNLIESRKLALKKDKRADSKKVEEIHEEERIARETKYAYWDRFSNLREDVVMEEGIYGLDMEMDSDSPVRAEFVEANYGNYY</sequence>
<organism evidence="1 2">
    <name type="scientific">Sungouiella intermedia</name>
    <dbReference type="NCBI Taxonomy" id="45354"/>
    <lineage>
        <taxon>Eukaryota</taxon>
        <taxon>Fungi</taxon>
        <taxon>Dikarya</taxon>
        <taxon>Ascomycota</taxon>
        <taxon>Saccharomycotina</taxon>
        <taxon>Pichiomycetes</taxon>
        <taxon>Metschnikowiaceae</taxon>
        <taxon>Sungouiella</taxon>
    </lineage>
</organism>
<accession>A0A1L0DBN6</accession>
<protein>
    <submittedName>
        <fullName evidence="1">CIC11C00000001169</fullName>
    </submittedName>
</protein>
<dbReference type="Proteomes" id="UP000182259">
    <property type="component" value="Chromosome I"/>
</dbReference>
<dbReference type="AlphaFoldDB" id="A0A1L0DBN6"/>
<gene>
    <name evidence="1" type="ORF">SAMEA4029009_CIC11G00000001169</name>
</gene>
<evidence type="ECO:0000313" key="2">
    <source>
        <dbReference type="Proteomes" id="UP000182259"/>
    </source>
</evidence>
<name>A0A1L0DBN6_9ASCO</name>
<reference evidence="1 2" key="1">
    <citation type="submission" date="2016-10" db="EMBL/GenBank/DDBJ databases">
        <authorList>
            <person name="de Groot N.N."/>
        </authorList>
    </citation>
    <scope>NUCLEOTIDE SEQUENCE [LARGE SCALE GENOMIC DNA]</scope>
    <source>
        <strain evidence="1 2">PYCC 4715</strain>
    </source>
</reference>
<proteinExistence type="predicted"/>
<evidence type="ECO:0000313" key="1">
    <source>
        <dbReference type="EMBL" id="SGZ49814.1"/>
    </source>
</evidence>